<dbReference type="OrthoDB" id="10058186at2759"/>
<dbReference type="PANTHER" id="PTHR38165:SF1">
    <property type="entry name" value="GLUCANASE B"/>
    <property type="match status" value="1"/>
</dbReference>
<evidence type="ECO:0000256" key="1">
    <source>
        <dbReference type="SAM" id="MobiDB-lite"/>
    </source>
</evidence>
<dbReference type="Gene3D" id="3.30.920.50">
    <property type="entry name" value="Beta-1,3-glucanase, C-terminal domain"/>
    <property type="match status" value="1"/>
</dbReference>
<evidence type="ECO:0000313" key="4">
    <source>
        <dbReference type="EMBL" id="PSK38020.1"/>
    </source>
</evidence>
<dbReference type="Pfam" id="PF16483">
    <property type="entry name" value="Glyco_hydro_64"/>
    <property type="match status" value="1"/>
</dbReference>
<feature type="chain" id="PRO_5015119862" description="GH64 domain-containing protein" evidence="2">
    <location>
        <begin position="21"/>
        <end position="525"/>
    </location>
</feature>
<dbReference type="AlphaFoldDB" id="A0A2P7YPZ2"/>
<gene>
    <name evidence="4" type="ORF">B9Z65_1211</name>
</gene>
<evidence type="ECO:0000259" key="3">
    <source>
        <dbReference type="PROSITE" id="PS52006"/>
    </source>
</evidence>
<dbReference type="Gene3D" id="2.60.110.10">
    <property type="entry name" value="Thaumatin"/>
    <property type="match status" value="1"/>
</dbReference>
<dbReference type="InterPro" id="IPR032477">
    <property type="entry name" value="Glyco_hydro_64"/>
</dbReference>
<dbReference type="InterPro" id="IPR037176">
    <property type="entry name" value="Osmotin/thaumatin-like_sf"/>
</dbReference>
<dbReference type="EMBL" id="NHZQ01000404">
    <property type="protein sequence ID" value="PSK38020.1"/>
    <property type="molecule type" value="Genomic_DNA"/>
</dbReference>
<accession>A0A2P7YPZ2</accession>
<keyword evidence="5" id="KW-1185">Reference proteome</keyword>
<feature type="domain" description="GH64" evidence="3">
    <location>
        <begin position="41"/>
        <end position="431"/>
    </location>
</feature>
<keyword evidence="2" id="KW-0732">Signal</keyword>
<dbReference type="Proteomes" id="UP000243723">
    <property type="component" value="Unassembled WGS sequence"/>
</dbReference>
<reference evidence="4 5" key="1">
    <citation type="submission" date="2017-05" db="EMBL/GenBank/DDBJ databases">
        <title>Draft genome sequence of Elsinoe australis.</title>
        <authorList>
            <person name="Cheng Q."/>
        </authorList>
    </citation>
    <scope>NUCLEOTIDE SEQUENCE [LARGE SCALE GENOMIC DNA]</scope>
    <source>
        <strain evidence="4 5">NL1</strain>
    </source>
</reference>
<dbReference type="InterPro" id="IPR037398">
    <property type="entry name" value="Glyco_hydro_64_fam"/>
</dbReference>
<feature type="signal peptide" evidence="2">
    <location>
        <begin position="1"/>
        <end position="20"/>
    </location>
</feature>
<dbReference type="PANTHER" id="PTHR38165">
    <property type="match status" value="1"/>
</dbReference>
<protein>
    <recommendedName>
        <fullName evidence="3">GH64 domain-containing protein</fullName>
    </recommendedName>
</protein>
<dbReference type="PROSITE" id="PS52006">
    <property type="entry name" value="GH64"/>
    <property type="match status" value="1"/>
</dbReference>
<sequence length="525" mass="54291">MFKMLHLFPILALLFNLVVAGHTVARPGGAKDIIVTAKDTTNTTNVPFVKLAYGSDSAGQLDLSLTNNLGSDNVNAYVSGLDISGKLVMLGSDGEWYYPTAGTSGIPEPVVANISIPLGGPGTTTNVTLPSYLVSGRVWFADGTLQFFTVPGAAGPALVQPSAANPADPNAAVNWGFVELTNIPTGIWANVSYVDFLGLPLGMTLVGAGGTQTAIGVSADAVTGVCQKLTQRAKNSGLPWDQLCVSDEAGDILRVLSPALHTSVDPTAFKGLFKAYINKVWTRFTTMPLTIDTQTGLGMVNCTVSKNLMTCDGDSTTYAKPTAYDIFGCNSGPFLIRNTNPIHLAVVPRICAAFNRGTLMLPRGNVQPRVPPSRYYTTTPTNFYSQLVKSFEIDGRGYSFSYDDVTPTGGDDKSGLLADGKPLNLAITIGGLKPSALKPSPTSTTTTTQAATATASSVRENQVKKAAAAKASKAAAAKASKAAAAKASKAAAAKASKAAAAKVSKAAAAKASKAKAAKAARKTAS</sequence>
<evidence type="ECO:0000313" key="5">
    <source>
        <dbReference type="Proteomes" id="UP000243723"/>
    </source>
</evidence>
<proteinExistence type="predicted"/>
<comment type="caution">
    <text evidence="4">The sequence shown here is derived from an EMBL/GenBank/DDBJ whole genome shotgun (WGS) entry which is preliminary data.</text>
</comment>
<feature type="region of interest" description="Disordered" evidence="1">
    <location>
        <begin position="436"/>
        <end position="457"/>
    </location>
</feature>
<dbReference type="InterPro" id="IPR042517">
    <property type="entry name" value="Glyco_hydro_64_N_2"/>
</dbReference>
<evidence type="ECO:0000256" key="2">
    <source>
        <dbReference type="SAM" id="SignalP"/>
    </source>
</evidence>
<name>A0A2P7YPZ2_9PEZI</name>
<organism evidence="4 5">
    <name type="scientific">Elsinoe australis</name>
    <dbReference type="NCBI Taxonomy" id="40998"/>
    <lineage>
        <taxon>Eukaryota</taxon>
        <taxon>Fungi</taxon>
        <taxon>Dikarya</taxon>
        <taxon>Ascomycota</taxon>
        <taxon>Pezizomycotina</taxon>
        <taxon>Dothideomycetes</taxon>
        <taxon>Dothideomycetidae</taxon>
        <taxon>Myriangiales</taxon>
        <taxon>Elsinoaceae</taxon>
        <taxon>Elsinoe</taxon>
    </lineage>
</organism>
<dbReference type="STRING" id="40998.A0A2P7YPZ2"/>